<comment type="similarity">
    <text evidence="1">Belongs to the thioesterase family.</text>
</comment>
<dbReference type="AlphaFoldDB" id="A0A316XLL0"/>
<evidence type="ECO:0000313" key="3">
    <source>
        <dbReference type="EMBL" id="PWN71790.1"/>
    </source>
</evidence>
<dbReference type="EMBL" id="PPED02000001">
    <property type="protein sequence ID" value="PWN71790.1"/>
    <property type="molecule type" value="Genomic_DNA"/>
</dbReference>
<organism evidence="3 4">
    <name type="scientific">Chryseobacterium phosphatilyticum</name>
    <dbReference type="NCBI Taxonomy" id="475075"/>
    <lineage>
        <taxon>Bacteria</taxon>
        <taxon>Pseudomonadati</taxon>
        <taxon>Bacteroidota</taxon>
        <taxon>Flavobacteriia</taxon>
        <taxon>Flavobacteriales</taxon>
        <taxon>Weeksellaceae</taxon>
        <taxon>Chryseobacterium group</taxon>
        <taxon>Chryseobacterium</taxon>
    </lineage>
</organism>
<dbReference type="InterPro" id="IPR012223">
    <property type="entry name" value="TEII"/>
</dbReference>
<gene>
    <name evidence="3" type="ORF">C1631_003985</name>
</gene>
<dbReference type="InterPro" id="IPR029058">
    <property type="entry name" value="AB_hydrolase_fold"/>
</dbReference>
<accession>A0A316XLL0</accession>
<dbReference type="GO" id="GO:0008610">
    <property type="term" value="P:lipid biosynthetic process"/>
    <property type="evidence" value="ECO:0007669"/>
    <property type="project" value="TreeGrafter"/>
</dbReference>
<dbReference type="RefSeq" id="WP_103248249.1">
    <property type="nucleotide sequence ID" value="NZ_PPED02000001.1"/>
</dbReference>
<keyword evidence="4" id="KW-1185">Reference proteome</keyword>
<evidence type="ECO:0000256" key="1">
    <source>
        <dbReference type="ARBA" id="ARBA00007169"/>
    </source>
</evidence>
<evidence type="ECO:0000313" key="4">
    <source>
        <dbReference type="Proteomes" id="UP000236594"/>
    </source>
</evidence>
<dbReference type="OrthoDB" id="2213423at2"/>
<dbReference type="Proteomes" id="UP000236594">
    <property type="component" value="Unassembled WGS sequence"/>
</dbReference>
<comment type="caution">
    <text evidence="3">The sequence shown here is derived from an EMBL/GenBank/DDBJ whole genome shotgun (WGS) entry which is preliminary data.</text>
</comment>
<dbReference type="Gene3D" id="3.40.50.1820">
    <property type="entry name" value="alpha/beta hydrolase"/>
    <property type="match status" value="1"/>
</dbReference>
<sequence>MNDPILFCIPYAGGSSMSFSNIASLITIEGLEIQCLELAGRGLRHKEPVPASVDEAVEDLYSKVQKSFELSQRPVFIWGHSMGAILALLLSFRLVNDRFAVAGLLVSGMKAPTYPASHHTLSEKAKNKLLSDLLPIKYEQNKEAPLFQRIYQKRIKIMEKDVEILEKYQFNKWPEIFVNTNISVIMGKDDELYPTREFYENWKLHTSGRTDLFSIKGDHFFPMQYPQETADLLTQIISQTVNKNILYY</sequence>
<evidence type="ECO:0000259" key="2">
    <source>
        <dbReference type="Pfam" id="PF00975"/>
    </source>
</evidence>
<dbReference type="InterPro" id="IPR001031">
    <property type="entry name" value="Thioesterase"/>
</dbReference>
<dbReference type="PANTHER" id="PTHR11487:SF0">
    <property type="entry name" value="S-ACYL FATTY ACID SYNTHASE THIOESTERASE, MEDIUM CHAIN"/>
    <property type="match status" value="1"/>
</dbReference>
<reference evidence="3 4" key="1">
    <citation type="submission" date="2018-04" db="EMBL/GenBank/DDBJ databases">
        <title>Draft Genome Sequence of Phosphate-Solubilizing Chryseobacterium sp. ISE14 that is a Biocontrol and Plant Growth-Promoting Rhizobacterium Isolated from Cucumber.</title>
        <authorList>
            <person name="Jeong J.-J."/>
            <person name="Sang M.K."/>
            <person name="Choi I.-G."/>
            <person name="Kim K.D."/>
        </authorList>
    </citation>
    <scope>NUCLEOTIDE SEQUENCE [LARGE SCALE GENOMIC DNA]</scope>
    <source>
        <strain evidence="3 4">ISE14</strain>
    </source>
</reference>
<feature type="domain" description="Thioesterase" evidence="2">
    <location>
        <begin position="5"/>
        <end position="230"/>
    </location>
</feature>
<dbReference type="SUPFAM" id="SSF53474">
    <property type="entry name" value="alpha/beta-Hydrolases"/>
    <property type="match status" value="1"/>
</dbReference>
<dbReference type="Pfam" id="PF00975">
    <property type="entry name" value="Thioesterase"/>
    <property type="match status" value="1"/>
</dbReference>
<name>A0A316XLL0_9FLAO</name>
<dbReference type="PANTHER" id="PTHR11487">
    <property type="entry name" value="THIOESTERASE"/>
    <property type="match status" value="1"/>
</dbReference>
<protein>
    <submittedName>
        <fullName evidence="3">Thioesterase</fullName>
    </submittedName>
</protein>
<proteinExistence type="inferred from homology"/>